<evidence type="ECO:0000256" key="3">
    <source>
        <dbReference type="ARBA" id="ARBA00022490"/>
    </source>
</evidence>
<dbReference type="InterPro" id="IPR006020">
    <property type="entry name" value="PTB/PI_dom"/>
</dbReference>
<evidence type="ECO:0000256" key="9">
    <source>
        <dbReference type="ARBA" id="ARBA00079304"/>
    </source>
</evidence>
<dbReference type="GO" id="GO:0001540">
    <property type="term" value="F:amyloid-beta binding"/>
    <property type="evidence" value="ECO:0007669"/>
    <property type="project" value="InterPro"/>
</dbReference>
<dbReference type="FunFam" id="2.30.29.30:FF:000143">
    <property type="entry name" value="amyloid beta A4 precursor protein-binding family B member 3 isoform X2"/>
    <property type="match status" value="1"/>
</dbReference>
<evidence type="ECO:0000256" key="1">
    <source>
        <dbReference type="ARBA" id="ARBA00004123"/>
    </source>
</evidence>
<comment type="subcellular location">
    <subcellularLocation>
        <location evidence="2">Cytoplasm</location>
    </subcellularLocation>
    <subcellularLocation>
        <location evidence="1">Nucleus</location>
    </subcellularLocation>
</comment>
<dbReference type="SUPFAM" id="SSF50729">
    <property type="entry name" value="PH domain-like"/>
    <property type="match status" value="2"/>
</dbReference>
<name>A0A498LI76_LABRO</name>
<accession>A0A498LI76</accession>
<dbReference type="SMART" id="SM00462">
    <property type="entry name" value="PTB"/>
    <property type="match status" value="2"/>
</dbReference>
<comment type="function">
    <text evidence="6">May modulate the internalization of amyloid-beta precursor protein.</text>
</comment>
<dbReference type="CDD" id="cd01271">
    <property type="entry name" value="PTB2_Fe65"/>
    <property type="match status" value="1"/>
</dbReference>
<keyword evidence="14" id="KW-1185">Reference proteome</keyword>
<dbReference type="InterPro" id="IPR036020">
    <property type="entry name" value="WW_dom_sf"/>
</dbReference>
<dbReference type="CDD" id="cd01272">
    <property type="entry name" value="PTB1_Fe65"/>
    <property type="match status" value="1"/>
</dbReference>
<dbReference type="PROSITE" id="PS50020">
    <property type="entry name" value="WW_DOMAIN_2"/>
    <property type="match status" value="1"/>
</dbReference>
<dbReference type="Pfam" id="PF00397">
    <property type="entry name" value="WW"/>
    <property type="match status" value="1"/>
</dbReference>
<dbReference type="GO" id="GO:0005634">
    <property type="term" value="C:nucleus"/>
    <property type="evidence" value="ECO:0007669"/>
    <property type="project" value="UniProtKB-SubCell"/>
</dbReference>
<comment type="subunit">
    <text evidence="7">Interacts with APP (via intracellular domain). Interacts with APLP1 and APLP2 (via intracellular domain).</text>
</comment>
<evidence type="ECO:0000256" key="8">
    <source>
        <dbReference type="ARBA" id="ARBA00068018"/>
    </source>
</evidence>
<evidence type="ECO:0000256" key="4">
    <source>
        <dbReference type="ARBA" id="ARBA00022737"/>
    </source>
</evidence>
<sequence>MLGKDYMLAIIIVNYDDNIWNDQSLELDSDLPPGWRTIRDSTGTYYWHVPTGTTQWQHPSYSAEEEQNAINGITASQIKTTADGRRESRGRLTENPLPSLNERPSWQEEYFCANMDPDSKCFAVRSLGWVEIPEEELTPGKSSLAVNNCIQQLSHSKAEGRDAVGAWGEGQDMMMVLKKDTLSLMDPVDRSLIHCQPIINIRVWGVGCNNGRDFAFVASDKDTCMLKCHVFRCSAPAKTIASALHEMCSKMMSEKAALQPSMARSLTMESISPEDLPRQVDFLEAVRQKVQKFEVEYIGNLPVSRAMGMEVLNRAIESIMHSRDRDEWEPIVIHVSDTVLSLWRGEDGDDPFWECQVRYLTFLGVGHDTHTFAVIVDAGTQRFECHVFWCEPDAGIISEAVQAACMVQYQKCLVAQTPPNTRGLRSQLKDSVPVTGLCPQAGPYGVQDSLRRGFSSVKNELLPSHPLELSEKNFQLNQDKMNFNTLRNIQGLHAPLKLQMEYRAARQIQRLPFLPSSNLALDTLRGSDDTIGFEDILNDPIQSEMMGDPHIMTEYRLGIL</sequence>
<dbReference type="Pfam" id="PF05348">
    <property type="entry name" value="UMP1"/>
    <property type="match status" value="1"/>
</dbReference>
<dbReference type="InterPro" id="IPR011993">
    <property type="entry name" value="PH-like_dom_sf"/>
</dbReference>
<dbReference type="PROSITE" id="PS01159">
    <property type="entry name" value="WW_DOMAIN_1"/>
    <property type="match status" value="1"/>
</dbReference>
<evidence type="ECO:0000256" key="7">
    <source>
        <dbReference type="ARBA" id="ARBA00065701"/>
    </source>
</evidence>
<dbReference type="InterPro" id="IPR039576">
    <property type="entry name" value="APBB1/2/3"/>
</dbReference>
<dbReference type="GO" id="GO:0006355">
    <property type="term" value="P:regulation of DNA-templated transcription"/>
    <property type="evidence" value="ECO:0007669"/>
    <property type="project" value="TreeGrafter"/>
</dbReference>
<dbReference type="Pfam" id="PF00640">
    <property type="entry name" value="PID"/>
    <property type="match status" value="2"/>
</dbReference>
<dbReference type="FunFam" id="2.20.70.10:FF:000003">
    <property type="entry name" value="amyloid beta A4 precursor protein-binding family B member 2"/>
    <property type="match status" value="1"/>
</dbReference>
<dbReference type="GO" id="GO:0005737">
    <property type="term" value="C:cytoplasm"/>
    <property type="evidence" value="ECO:0007669"/>
    <property type="project" value="UniProtKB-SubCell"/>
</dbReference>
<dbReference type="Gene3D" id="2.30.29.30">
    <property type="entry name" value="Pleckstrin-homology domain (PH domain)/Phosphotyrosine-binding domain (PTB)"/>
    <property type="match status" value="2"/>
</dbReference>
<keyword evidence="15" id="KW-1267">Proteomics identification</keyword>
<protein>
    <recommendedName>
        <fullName evidence="8">Amyloid-beta A4 precursor protein-binding family B member 3</fullName>
    </recommendedName>
    <alternativeName>
        <fullName evidence="9">Protein Fe65-like 2</fullName>
    </alternativeName>
</protein>
<dbReference type="EMBL" id="QBIY01013350">
    <property type="protein sequence ID" value="RXN07253.1"/>
    <property type="molecule type" value="Genomic_DNA"/>
</dbReference>
<evidence type="ECO:0000256" key="6">
    <source>
        <dbReference type="ARBA" id="ARBA00053046"/>
    </source>
</evidence>
<dbReference type="FunFam" id="2.30.29.30:FF:000153">
    <property type="entry name" value="amyloid beta A4 precursor protein-binding family B member 3 isoform X1"/>
    <property type="match status" value="1"/>
</dbReference>
<dbReference type="SMART" id="SM00456">
    <property type="entry name" value="WW"/>
    <property type="match status" value="1"/>
</dbReference>
<dbReference type="SUPFAM" id="SSF51045">
    <property type="entry name" value="WW domain"/>
    <property type="match status" value="1"/>
</dbReference>
<dbReference type="PROSITE" id="PS01179">
    <property type="entry name" value="PID"/>
    <property type="match status" value="2"/>
</dbReference>
<keyword evidence="3" id="KW-0963">Cytoplasm</keyword>
<evidence type="ECO:0000259" key="12">
    <source>
        <dbReference type="PROSITE" id="PS50020"/>
    </source>
</evidence>
<keyword evidence="4" id="KW-0677">Repeat</keyword>
<dbReference type="STRING" id="84645.A0A498LI76"/>
<dbReference type="Proteomes" id="UP000290572">
    <property type="component" value="Unassembled WGS sequence"/>
</dbReference>
<dbReference type="PANTHER" id="PTHR14058">
    <property type="entry name" value="AMYLOID BETA A4 PRECURSOR PROTEIN-BINDING FAMILY B"/>
    <property type="match status" value="1"/>
</dbReference>
<organism evidence="13 14">
    <name type="scientific">Labeo rohita</name>
    <name type="common">Indian major carp</name>
    <name type="synonym">Cyprinus rohita</name>
    <dbReference type="NCBI Taxonomy" id="84645"/>
    <lineage>
        <taxon>Eukaryota</taxon>
        <taxon>Metazoa</taxon>
        <taxon>Chordata</taxon>
        <taxon>Craniata</taxon>
        <taxon>Vertebrata</taxon>
        <taxon>Euteleostomi</taxon>
        <taxon>Actinopterygii</taxon>
        <taxon>Neopterygii</taxon>
        <taxon>Teleostei</taxon>
        <taxon>Ostariophysi</taxon>
        <taxon>Cypriniformes</taxon>
        <taxon>Cyprinidae</taxon>
        <taxon>Labeoninae</taxon>
        <taxon>Labeonini</taxon>
        <taxon>Labeo</taxon>
    </lineage>
</organism>
<evidence type="ECO:0000256" key="2">
    <source>
        <dbReference type="ARBA" id="ARBA00004496"/>
    </source>
</evidence>
<feature type="domain" description="PID" evidence="11">
    <location>
        <begin position="292"/>
        <end position="419"/>
    </location>
</feature>
<dbReference type="AlphaFoldDB" id="A0A498LI76"/>
<feature type="compositionally biased region" description="Basic and acidic residues" evidence="10">
    <location>
        <begin position="82"/>
        <end position="92"/>
    </location>
</feature>
<keyword evidence="5" id="KW-0539">Nucleus</keyword>
<dbReference type="CDD" id="cd00201">
    <property type="entry name" value="WW"/>
    <property type="match status" value="1"/>
</dbReference>
<dbReference type="PANTHER" id="PTHR14058:SF10">
    <property type="entry name" value="AMYLOID-BETA A4 PRECURSOR PROTEIN-BINDING FAMILY B MEMBER 3"/>
    <property type="match status" value="1"/>
</dbReference>
<proteinExistence type="evidence at protein level"/>
<dbReference type="Gene3D" id="2.20.70.10">
    <property type="match status" value="1"/>
</dbReference>
<feature type="domain" description="PID" evidence="11">
    <location>
        <begin position="122"/>
        <end position="255"/>
    </location>
</feature>
<reference evidence="13 14" key="1">
    <citation type="submission" date="2018-03" db="EMBL/GenBank/DDBJ databases">
        <title>Draft genome sequence of Rohu Carp (Labeo rohita).</title>
        <authorList>
            <person name="Das P."/>
            <person name="Kushwaha B."/>
            <person name="Joshi C.G."/>
            <person name="Kumar D."/>
            <person name="Nagpure N.S."/>
            <person name="Sahoo L."/>
            <person name="Das S.P."/>
            <person name="Bit A."/>
            <person name="Patnaik S."/>
            <person name="Meher P.K."/>
            <person name="Jayasankar P."/>
            <person name="Koringa P.G."/>
            <person name="Patel N.V."/>
            <person name="Hinsu A.T."/>
            <person name="Kumar R."/>
            <person name="Pandey M."/>
            <person name="Agarwal S."/>
            <person name="Srivastava S."/>
            <person name="Singh M."/>
            <person name="Iquebal M.A."/>
            <person name="Jaiswal S."/>
            <person name="Angadi U.B."/>
            <person name="Kumar N."/>
            <person name="Raza M."/>
            <person name="Shah T.M."/>
            <person name="Rai A."/>
            <person name="Jena J.K."/>
        </authorList>
    </citation>
    <scope>NUCLEOTIDE SEQUENCE [LARGE SCALE GENOMIC DNA]</scope>
    <source>
        <strain evidence="13">DASCIFA01</strain>
        <tissue evidence="13">Testis</tissue>
    </source>
</reference>
<feature type="domain" description="WW" evidence="12">
    <location>
        <begin position="29"/>
        <end position="61"/>
    </location>
</feature>
<evidence type="ECO:0000313" key="13">
    <source>
        <dbReference type="EMBL" id="RXN07253.1"/>
    </source>
</evidence>
<dbReference type="InterPro" id="IPR001202">
    <property type="entry name" value="WW_dom"/>
</dbReference>
<evidence type="ECO:0000313" key="14">
    <source>
        <dbReference type="Proteomes" id="UP000290572"/>
    </source>
</evidence>
<evidence type="ECO:0007829" key="15">
    <source>
        <dbReference type="PeptideAtlas" id="A0A498LI76"/>
    </source>
</evidence>
<evidence type="ECO:0000259" key="11">
    <source>
        <dbReference type="PROSITE" id="PS01179"/>
    </source>
</evidence>
<gene>
    <name evidence="13" type="ORF">ROHU_011968</name>
</gene>
<evidence type="ECO:0000256" key="10">
    <source>
        <dbReference type="SAM" id="MobiDB-lite"/>
    </source>
</evidence>
<feature type="region of interest" description="Disordered" evidence="10">
    <location>
        <begin position="79"/>
        <end position="100"/>
    </location>
</feature>
<comment type="caution">
    <text evidence="13">The sequence shown here is derived from an EMBL/GenBank/DDBJ whole genome shotgun (WGS) entry which is preliminary data.</text>
</comment>
<evidence type="ECO:0000256" key="5">
    <source>
        <dbReference type="ARBA" id="ARBA00023242"/>
    </source>
</evidence>